<sequence length="368" mass="41462">MLQRAHQYTTAEMLVAGKRDETKRTRRGHLRRYVRDQSSLTNSRPSQDSSPRPKGPVKEQIDVIFRGPASSGDSSSARKAYARSEIGKRLAHDEDLDITFKSGGEKYLCHDDALVISIRMANAYVKRVMIDTRSSAGILYFDAFQKLGMTDKDLVTLTSTLIGFTRDFVSPLGATTIPITFGGEPISKTIIVSFMVVKLPSTYNAIIERPTLNWLKTVVSTYHRLLKFPTRTGVGEVRSDPRESRQCYLMVTTLSKKPKVQPAAATHGEEASNQQLRKNLDLLEEKQADAHQRTLAYRRVIAKLYNRRVCPQLIKMGDLVLQKVEVCDPTWSRGKLALNWEGPHRVVEVVREGTYTLATIEGRVLPRT</sequence>
<evidence type="ECO:0000256" key="2">
    <source>
        <dbReference type="SAM" id="MobiDB-lite"/>
    </source>
</evidence>
<organism evidence="3 4">
    <name type="scientific">Ensete ventricosum</name>
    <name type="common">Abyssinian banana</name>
    <name type="synonym">Musa ensete</name>
    <dbReference type="NCBI Taxonomy" id="4639"/>
    <lineage>
        <taxon>Eukaryota</taxon>
        <taxon>Viridiplantae</taxon>
        <taxon>Streptophyta</taxon>
        <taxon>Embryophyta</taxon>
        <taxon>Tracheophyta</taxon>
        <taxon>Spermatophyta</taxon>
        <taxon>Magnoliopsida</taxon>
        <taxon>Liliopsida</taxon>
        <taxon>Zingiberales</taxon>
        <taxon>Musaceae</taxon>
        <taxon>Ensete</taxon>
    </lineage>
</organism>
<dbReference type="Proteomes" id="UP000287651">
    <property type="component" value="Unassembled WGS sequence"/>
</dbReference>
<comment type="caution">
    <text evidence="3">The sequence shown here is derived from an EMBL/GenBank/DDBJ whole genome shotgun (WGS) entry which is preliminary data.</text>
</comment>
<dbReference type="InterPro" id="IPR021109">
    <property type="entry name" value="Peptidase_aspartic_dom_sf"/>
</dbReference>
<feature type="coiled-coil region" evidence="1">
    <location>
        <begin position="266"/>
        <end position="293"/>
    </location>
</feature>
<evidence type="ECO:0008006" key="5">
    <source>
        <dbReference type="Google" id="ProtNLM"/>
    </source>
</evidence>
<reference evidence="3 4" key="1">
    <citation type="journal article" date="2014" name="Agronomy (Basel)">
        <title>A Draft Genome Sequence for Ensete ventricosum, the Drought-Tolerant Tree Against Hunger.</title>
        <authorList>
            <person name="Harrison J."/>
            <person name="Moore K.A."/>
            <person name="Paszkiewicz K."/>
            <person name="Jones T."/>
            <person name="Grant M."/>
            <person name="Ambacheew D."/>
            <person name="Muzemil S."/>
            <person name="Studholme D.J."/>
        </authorList>
    </citation>
    <scope>NUCLEOTIDE SEQUENCE [LARGE SCALE GENOMIC DNA]</scope>
</reference>
<dbReference type="AlphaFoldDB" id="A0A427A386"/>
<evidence type="ECO:0000313" key="4">
    <source>
        <dbReference type="Proteomes" id="UP000287651"/>
    </source>
</evidence>
<proteinExistence type="predicted"/>
<dbReference type="EMBL" id="AMZH03003926">
    <property type="protein sequence ID" value="RRT70720.1"/>
    <property type="molecule type" value="Genomic_DNA"/>
</dbReference>
<accession>A0A427A386</accession>
<feature type="compositionally biased region" description="Polar residues" evidence="2">
    <location>
        <begin position="1"/>
        <end position="10"/>
    </location>
</feature>
<dbReference type="PANTHER" id="PTHR33240">
    <property type="entry name" value="OS08G0508500 PROTEIN"/>
    <property type="match status" value="1"/>
</dbReference>
<evidence type="ECO:0000313" key="3">
    <source>
        <dbReference type="EMBL" id="RRT70720.1"/>
    </source>
</evidence>
<protein>
    <recommendedName>
        <fullName evidence="5">Reverse transcriptase domain-containing protein</fullName>
    </recommendedName>
</protein>
<feature type="compositionally biased region" description="Polar residues" evidence="2">
    <location>
        <begin position="36"/>
        <end position="50"/>
    </location>
</feature>
<dbReference type="Gene3D" id="2.40.70.10">
    <property type="entry name" value="Acid Proteases"/>
    <property type="match status" value="1"/>
</dbReference>
<feature type="region of interest" description="Disordered" evidence="2">
    <location>
        <begin position="1"/>
        <end position="58"/>
    </location>
</feature>
<gene>
    <name evidence="3" type="ORF">B296_00001952</name>
</gene>
<dbReference type="PANTHER" id="PTHR33240:SF8">
    <property type="entry name" value="OS03G0439900 PROTEIN"/>
    <property type="match status" value="1"/>
</dbReference>
<evidence type="ECO:0000256" key="1">
    <source>
        <dbReference type="SAM" id="Coils"/>
    </source>
</evidence>
<keyword evidence="1" id="KW-0175">Coiled coil</keyword>
<name>A0A427A386_ENSVE</name>